<keyword evidence="1 4" id="KW-0436">Ligase</keyword>
<dbReference type="Gene3D" id="2.30.38.10">
    <property type="entry name" value="Luciferase, Domain 3"/>
    <property type="match status" value="1"/>
</dbReference>
<dbReference type="Gene3D" id="3.40.50.980">
    <property type="match status" value="1"/>
</dbReference>
<dbReference type="Gene3D" id="3.40.50.12820">
    <property type="match status" value="1"/>
</dbReference>
<evidence type="ECO:0000259" key="2">
    <source>
        <dbReference type="Pfam" id="PF00501"/>
    </source>
</evidence>
<name>A0ABY4W025_9PROT</name>
<evidence type="ECO:0000256" key="1">
    <source>
        <dbReference type="ARBA" id="ARBA00022598"/>
    </source>
</evidence>
<dbReference type="GO" id="GO:0016874">
    <property type="term" value="F:ligase activity"/>
    <property type="evidence" value="ECO:0007669"/>
    <property type="project" value="UniProtKB-KW"/>
</dbReference>
<dbReference type="InterPro" id="IPR025110">
    <property type="entry name" value="AMP-bd_C"/>
</dbReference>
<dbReference type="CDD" id="cd05959">
    <property type="entry name" value="BCL_4HBCL"/>
    <property type="match status" value="1"/>
</dbReference>
<keyword evidence="5" id="KW-1185">Reference proteome</keyword>
<sequence>MPNSDDGSTLYFNAAVDLIDHNIQAGRGGKTAVIDSRGSHTYQDLSDNVNRFANALKDMGIEPEQRIVLCLNDTIDLPVAFLGAIKAGVIPVPINTRLTEKDYKYIINDSRATALFVSDDLFSLFEGHVNDHQSLKAIVISGKKGNVENNLSALLEAESTEFSAAQTRHDDMCFWLYTSGTTGMPKGTVHLHGNLRATADLYAKQTLGVREDDIMFSAAKLFFAYGLGNGLTFPFSIGATVILLEGPPTPDAVCQILRDHSPTVFYGVPTLFGMLLASNVLPKAGEHHLRVCTSAGEALPADLLSRWQRHVGVDILDGIGSTEMLHIFISNRPGDVRPGATGKAVEGYDIRLTGDDGQVVSQGEMGALEISGPSSGLMYWNQRTKSLDTFQGPWTRAGDKYRQDEEGYYIYCGRTDDMLKVGGIYVSPFEVEGAMIEHDDVLEVAVIGKADADDLIKPKAVIVLKDASIDQNKMREDLQEYAKSKLAAYKYPRWIDFVDELPKTATGKIQRYKLRD</sequence>
<dbReference type="InterPro" id="IPR045851">
    <property type="entry name" value="AMP-bd_C_sf"/>
</dbReference>
<feature type="domain" description="AMP-binding enzyme C-terminal" evidence="3">
    <location>
        <begin position="430"/>
        <end position="508"/>
    </location>
</feature>
<organism evidence="4 5">
    <name type="scientific">Sneathiella marina</name>
    <dbReference type="NCBI Taxonomy" id="2950108"/>
    <lineage>
        <taxon>Bacteria</taxon>
        <taxon>Pseudomonadati</taxon>
        <taxon>Pseudomonadota</taxon>
        <taxon>Alphaproteobacteria</taxon>
        <taxon>Sneathiellales</taxon>
        <taxon>Sneathiellaceae</taxon>
        <taxon>Sneathiella</taxon>
    </lineage>
</organism>
<evidence type="ECO:0000259" key="3">
    <source>
        <dbReference type="Pfam" id="PF13193"/>
    </source>
</evidence>
<dbReference type="InterPro" id="IPR011957">
    <property type="entry name" value="Benz_CoA_lig"/>
</dbReference>
<feature type="domain" description="AMP-dependent synthetase/ligase" evidence="2">
    <location>
        <begin position="25"/>
        <end position="380"/>
    </location>
</feature>
<dbReference type="SUPFAM" id="SSF56801">
    <property type="entry name" value="Acetyl-CoA synthetase-like"/>
    <property type="match status" value="1"/>
</dbReference>
<protein>
    <submittedName>
        <fullName evidence="4">Benzoate-CoA ligase family protein</fullName>
    </submittedName>
</protein>
<dbReference type="RefSeq" id="WP_251933361.1">
    <property type="nucleotide sequence ID" value="NZ_CP098747.1"/>
</dbReference>
<gene>
    <name evidence="4" type="ORF">NBZ79_15040</name>
</gene>
<accession>A0ABY4W025</accession>
<dbReference type="Pfam" id="PF13193">
    <property type="entry name" value="AMP-binding_C"/>
    <property type="match status" value="1"/>
</dbReference>
<dbReference type="Proteomes" id="UP001056291">
    <property type="component" value="Chromosome"/>
</dbReference>
<proteinExistence type="predicted"/>
<dbReference type="PANTHER" id="PTHR43352:SF1">
    <property type="entry name" value="ANTHRANILATE--COA LIGASE"/>
    <property type="match status" value="1"/>
</dbReference>
<dbReference type="Pfam" id="PF00501">
    <property type="entry name" value="AMP-binding"/>
    <property type="match status" value="1"/>
</dbReference>
<dbReference type="EMBL" id="CP098747">
    <property type="protein sequence ID" value="USG60480.1"/>
    <property type="molecule type" value="Genomic_DNA"/>
</dbReference>
<dbReference type="PANTHER" id="PTHR43352">
    <property type="entry name" value="ACETYL-COA SYNTHETASE"/>
    <property type="match status" value="1"/>
</dbReference>
<dbReference type="Gene3D" id="3.30.300.30">
    <property type="match status" value="1"/>
</dbReference>
<dbReference type="InterPro" id="IPR000873">
    <property type="entry name" value="AMP-dep_synth/lig_dom"/>
</dbReference>
<evidence type="ECO:0000313" key="4">
    <source>
        <dbReference type="EMBL" id="USG60480.1"/>
    </source>
</evidence>
<evidence type="ECO:0000313" key="5">
    <source>
        <dbReference type="Proteomes" id="UP001056291"/>
    </source>
</evidence>
<dbReference type="NCBIfam" id="TIGR02262">
    <property type="entry name" value="benz_CoA_lig"/>
    <property type="match status" value="1"/>
</dbReference>
<reference evidence="4" key="1">
    <citation type="submission" date="2022-06" db="EMBL/GenBank/DDBJ databases">
        <title>Sneathiella actinostolidae sp. nov., isolated from a sea anemonein the Western Pacific Ocean.</title>
        <authorList>
            <person name="Wei M.J."/>
        </authorList>
    </citation>
    <scope>NUCLEOTIDE SEQUENCE</scope>
    <source>
        <strain evidence="4">PHK-P5</strain>
    </source>
</reference>